<dbReference type="InterPro" id="IPR023198">
    <property type="entry name" value="PGP-like_dom2"/>
</dbReference>
<accession>A0A2W7PTE0</accession>
<dbReference type="Pfam" id="PF13419">
    <property type="entry name" value="HAD_2"/>
    <property type="match status" value="1"/>
</dbReference>
<dbReference type="STRING" id="121821.GCA_001870675_00713"/>
<organism evidence="1 2">
    <name type="scientific">Roseinatronobacter thiooxidans</name>
    <dbReference type="NCBI Taxonomy" id="121821"/>
    <lineage>
        <taxon>Bacteria</taxon>
        <taxon>Pseudomonadati</taxon>
        <taxon>Pseudomonadota</taxon>
        <taxon>Alphaproteobacteria</taxon>
        <taxon>Rhodobacterales</taxon>
        <taxon>Paracoccaceae</taxon>
        <taxon>Roseinatronobacter</taxon>
    </lineage>
</organism>
<dbReference type="AlphaFoldDB" id="A0A2W7PTE0"/>
<dbReference type="InterPro" id="IPR050155">
    <property type="entry name" value="HAD-like_hydrolase_sf"/>
</dbReference>
<dbReference type="SUPFAM" id="SSF56784">
    <property type="entry name" value="HAD-like"/>
    <property type="match status" value="1"/>
</dbReference>
<name>A0A2W7PTE0_9RHOB</name>
<dbReference type="GO" id="GO:0008967">
    <property type="term" value="F:phosphoglycolate phosphatase activity"/>
    <property type="evidence" value="ECO:0007669"/>
    <property type="project" value="TreeGrafter"/>
</dbReference>
<dbReference type="InterPro" id="IPR036412">
    <property type="entry name" value="HAD-like_sf"/>
</dbReference>
<dbReference type="Proteomes" id="UP000249364">
    <property type="component" value="Unassembled WGS sequence"/>
</dbReference>
<dbReference type="EMBL" id="QKZQ01000013">
    <property type="protein sequence ID" value="PZX39491.1"/>
    <property type="molecule type" value="Genomic_DNA"/>
</dbReference>
<proteinExistence type="predicted"/>
<dbReference type="InterPro" id="IPR041492">
    <property type="entry name" value="HAD_2"/>
</dbReference>
<dbReference type="Gene3D" id="3.40.50.1000">
    <property type="entry name" value="HAD superfamily/HAD-like"/>
    <property type="match status" value="1"/>
</dbReference>
<dbReference type="SFLD" id="SFLDG01135">
    <property type="entry name" value="C1.5.6:_HAD__Beta-PGM__Phospha"/>
    <property type="match status" value="1"/>
</dbReference>
<dbReference type="PANTHER" id="PTHR43434">
    <property type="entry name" value="PHOSPHOGLYCOLATE PHOSPHATASE"/>
    <property type="match status" value="1"/>
</dbReference>
<dbReference type="GO" id="GO:0006281">
    <property type="term" value="P:DNA repair"/>
    <property type="evidence" value="ECO:0007669"/>
    <property type="project" value="TreeGrafter"/>
</dbReference>
<dbReference type="RefSeq" id="WP_342742041.1">
    <property type="nucleotide sequence ID" value="NZ_MEHT01000015.1"/>
</dbReference>
<keyword evidence="2" id="KW-1185">Reference proteome</keyword>
<dbReference type="NCBIfam" id="TIGR01509">
    <property type="entry name" value="HAD-SF-IA-v3"/>
    <property type="match status" value="1"/>
</dbReference>
<sequence length="218" mass="23230">MRLVVFDVDGTLVDSQAHILAAMAQAFGGLGLAAPDRAAVLEIVGLSLPQAMARLVPALSAPERDQLVAGYKDAYSGMRAQTLSPLYPGAAAMLEALARDPSLHLGIATGKSRRGLLHLMAAHGWEGRFVTMQVADDHPSKPHPSMLQACLRETGIAPQHAVMVGDTVYDMEMARAAGLHGVGVSWGYHHASRLGPRVIDRFEALPAELADIWDERAA</sequence>
<gene>
    <name evidence="1" type="ORF">LY56_02658</name>
</gene>
<dbReference type="InterPro" id="IPR006439">
    <property type="entry name" value="HAD-SF_hydro_IA"/>
</dbReference>
<dbReference type="NCBIfam" id="TIGR01549">
    <property type="entry name" value="HAD-SF-IA-v1"/>
    <property type="match status" value="1"/>
</dbReference>
<evidence type="ECO:0000313" key="2">
    <source>
        <dbReference type="Proteomes" id="UP000249364"/>
    </source>
</evidence>
<protein>
    <submittedName>
        <fullName evidence="1">Phosphoglycolate phosphatase</fullName>
    </submittedName>
</protein>
<dbReference type="SFLD" id="SFLDG01129">
    <property type="entry name" value="C1.5:_HAD__Beta-PGM__Phosphata"/>
    <property type="match status" value="1"/>
</dbReference>
<reference evidence="1 2" key="1">
    <citation type="submission" date="2018-06" db="EMBL/GenBank/DDBJ databases">
        <title>Genomic Encyclopedia of Archaeal and Bacterial Type Strains, Phase II (KMG-II): from individual species to whole genera.</title>
        <authorList>
            <person name="Goeker M."/>
        </authorList>
    </citation>
    <scope>NUCLEOTIDE SEQUENCE [LARGE SCALE GENOMIC DNA]</scope>
    <source>
        <strain evidence="1 2">DSM 13087</strain>
    </source>
</reference>
<dbReference type="PANTHER" id="PTHR43434:SF24">
    <property type="entry name" value="HYDROLASE-RELATED"/>
    <property type="match status" value="1"/>
</dbReference>
<dbReference type="SFLD" id="SFLDS00003">
    <property type="entry name" value="Haloacid_Dehalogenase"/>
    <property type="match status" value="1"/>
</dbReference>
<dbReference type="GO" id="GO:0005829">
    <property type="term" value="C:cytosol"/>
    <property type="evidence" value="ECO:0007669"/>
    <property type="project" value="TreeGrafter"/>
</dbReference>
<comment type="caution">
    <text evidence="1">The sequence shown here is derived from an EMBL/GenBank/DDBJ whole genome shotgun (WGS) entry which is preliminary data.</text>
</comment>
<evidence type="ECO:0000313" key="1">
    <source>
        <dbReference type="EMBL" id="PZX39491.1"/>
    </source>
</evidence>
<dbReference type="Gene3D" id="1.10.150.240">
    <property type="entry name" value="Putative phosphatase, domain 2"/>
    <property type="match status" value="1"/>
</dbReference>
<dbReference type="InterPro" id="IPR023214">
    <property type="entry name" value="HAD_sf"/>
</dbReference>